<keyword evidence="2" id="KW-1185">Reference proteome</keyword>
<evidence type="ECO:0000313" key="2">
    <source>
        <dbReference type="Proteomes" id="UP001187192"/>
    </source>
</evidence>
<reference evidence="1" key="1">
    <citation type="submission" date="2023-07" db="EMBL/GenBank/DDBJ databases">
        <title>draft genome sequence of fig (Ficus carica).</title>
        <authorList>
            <person name="Takahashi T."/>
            <person name="Nishimura K."/>
        </authorList>
    </citation>
    <scope>NUCLEOTIDE SEQUENCE</scope>
</reference>
<dbReference type="Proteomes" id="UP001187192">
    <property type="component" value="Unassembled WGS sequence"/>
</dbReference>
<dbReference type="AlphaFoldDB" id="A0AA88DP27"/>
<proteinExistence type="predicted"/>
<dbReference type="Gramene" id="FCD_00035002-RA">
    <property type="protein sequence ID" value="FCD_00035002-RA:cds"/>
    <property type="gene ID" value="FCD_00035002"/>
</dbReference>
<comment type="caution">
    <text evidence="1">The sequence shown here is derived from an EMBL/GenBank/DDBJ whole genome shotgun (WGS) entry which is preliminary data.</text>
</comment>
<accession>A0AA88DP27</accession>
<dbReference type="EMBL" id="BTGU01000081">
    <property type="protein sequence ID" value="GMN58808.1"/>
    <property type="molecule type" value="Genomic_DNA"/>
</dbReference>
<gene>
    <name evidence="1" type="ORF">TIFTF001_027908</name>
</gene>
<sequence length="46" mass="4542">MGGAGISLHEVKSHYVPILSTSKAAWAVSETTSTASPAPASAVEGS</sequence>
<dbReference type="Gramene" id="FCD_00034123-RA">
    <property type="protein sequence ID" value="FCD_00034123-RA:cds"/>
    <property type="gene ID" value="FCD_00034123"/>
</dbReference>
<evidence type="ECO:0000313" key="1">
    <source>
        <dbReference type="EMBL" id="GMN58808.1"/>
    </source>
</evidence>
<protein>
    <submittedName>
        <fullName evidence="1">Uncharacterized protein</fullName>
    </submittedName>
</protein>
<organism evidence="1 2">
    <name type="scientific">Ficus carica</name>
    <name type="common">Common fig</name>
    <dbReference type="NCBI Taxonomy" id="3494"/>
    <lineage>
        <taxon>Eukaryota</taxon>
        <taxon>Viridiplantae</taxon>
        <taxon>Streptophyta</taxon>
        <taxon>Embryophyta</taxon>
        <taxon>Tracheophyta</taxon>
        <taxon>Spermatophyta</taxon>
        <taxon>Magnoliopsida</taxon>
        <taxon>eudicotyledons</taxon>
        <taxon>Gunneridae</taxon>
        <taxon>Pentapetalae</taxon>
        <taxon>rosids</taxon>
        <taxon>fabids</taxon>
        <taxon>Rosales</taxon>
        <taxon>Moraceae</taxon>
        <taxon>Ficeae</taxon>
        <taxon>Ficus</taxon>
    </lineage>
</organism>
<name>A0AA88DP27_FICCA</name>